<dbReference type="EMBL" id="FMTM01000005">
    <property type="protein sequence ID" value="SCW66053.1"/>
    <property type="molecule type" value="Genomic_DNA"/>
</dbReference>
<organism evidence="9 10">
    <name type="scientific">Rhizobium mongolense subsp. loessense</name>
    <dbReference type="NCBI Taxonomy" id="158890"/>
    <lineage>
        <taxon>Bacteria</taxon>
        <taxon>Pseudomonadati</taxon>
        <taxon>Pseudomonadota</taxon>
        <taxon>Alphaproteobacteria</taxon>
        <taxon>Hyphomicrobiales</taxon>
        <taxon>Rhizobiaceae</taxon>
        <taxon>Rhizobium/Agrobacterium group</taxon>
        <taxon>Rhizobium</taxon>
    </lineage>
</organism>
<sequence length="299" mass="33033">MSARLARRDHLAAWLFLVPVIIVMLLVAVWPLARTFFFSFTDAYLDDPSIYSMVGIDNFLDVINDRSWWVAVRNTIVFTVISVAIETVLGLAIALLINEAIPGRGLVRAAILVPWAIPVVVSAKIWEWMLNDQFGVLNKILIGLGFIDHGIAWTASSSLIMGVIIFADVWMTTPFMVLLILAGLQLISPEIFEAAEVDGIPAWKRFWSITLPMLRPAIGVAVLFRVLDALRMFDLAYVMAASNENVMTVSIYARDRLISFQELGVGSAASTWVFLLVALAAIIIIGALRLDRASGELTK</sequence>
<feature type="transmembrane region" description="Helical" evidence="7">
    <location>
        <begin position="272"/>
        <end position="290"/>
    </location>
</feature>
<dbReference type="AlphaFoldDB" id="A0A1G4SA23"/>
<evidence type="ECO:0000256" key="3">
    <source>
        <dbReference type="ARBA" id="ARBA00022475"/>
    </source>
</evidence>
<evidence type="ECO:0000313" key="9">
    <source>
        <dbReference type="EMBL" id="SCW66053.1"/>
    </source>
</evidence>
<keyword evidence="2 7" id="KW-0813">Transport</keyword>
<evidence type="ECO:0000313" key="10">
    <source>
        <dbReference type="Proteomes" id="UP000199542"/>
    </source>
</evidence>
<evidence type="ECO:0000256" key="4">
    <source>
        <dbReference type="ARBA" id="ARBA00022692"/>
    </source>
</evidence>
<proteinExistence type="inferred from homology"/>
<dbReference type="PROSITE" id="PS50928">
    <property type="entry name" value="ABC_TM1"/>
    <property type="match status" value="1"/>
</dbReference>
<dbReference type="InterPro" id="IPR000515">
    <property type="entry name" value="MetI-like"/>
</dbReference>
<feature type="transmembrane region" description="Helical" evidence="7">
    <location>
        <begin position="206"/>
        <end position="227"/>
    </location>
</feature>
<evidence type="ECO:0000256" key="6">
    <source>
        <dbReference type="ARBA" id="ARBA00023136"/>
    </source>
</evidence>
<dbReference type="Pfam" id="PF00528">
    <property type="entry name" value="BPD_transp_1"/>
    <property type="match status" value="1"/>
</dbReference>
<gene>
    <name evidence="9" type="ORF">SAMN02927900_03536</name>
</gene>
<dbReference type="Gene3D" id="1.10.3720.10">
    <property type="entry name" value="MetI-like"/>
    <property type="match status" value="1"/>
</dbReference>
<keyword evidence="5 7" id="KW-1133">Transmembrane helix</keyword>
<name>A0A1G4SA23_9HYPH</name>
<feature type="transmembrane region" description="Helical" evidence="7">
    <location>
        <begin position="76"/>
        <end position="97"/>
    </location>
</feature>
<feature type="transmembrane region" description="Helical" evidence="7">
    <location>
        <begin position="12"/>
        <end position="33"/>
    </location>
</feature>
<dbReference type="GO" id="GO:0055085">
    <property type="term" value="P:transmembrane transport"/>
    <property type="evidence" value="ECO:0007669"/>
    <property type="project" value="InterPro"/>
</dbReference>
<dbReference type="RefSeq" id="WP_022718736.1">
    <property type="nucleotide sequence ID" value="NZ_FMTM01000005.1"/>
</dbReference>
<feature type="transmembrane region" description="Helical" evidence="7">
    <location>
        <begin position="109"/>
        <end position="130"/>
    </location>
</feature>
<dbReference type="GO" id="GO:0005886">
    <property type="term" value="C:plasma membrane"/>
    <property type="evidence" value="ECO:0007669"/>
    <property type="project" value="UniProtKB-SubCell"/>
</dbReference>
<dbReference type="InterPro" id="IPR035906">
    <property type="entry name" value="MetI-like_sf"/>
</dbReference>
<dbReference type="SUPFAM" id="SSF161098">
    <property type="entry name" value="MetI-like"/>
    <property type="match status" value="1"/>
</dbReference>
<dbReference type="CDD" id="cd06261">
    <property type="entry name" value="TM_PBP2"/>
    <property type="match status" value="1"/>
</dbReference>
<evidence type="ECO:0000256" key="5">
    <source>
        <dbReference type="ARBA" id="ARBA00022989"/>
    </source>
</evidence>
<evidence type="ECO:0000256" key="2">
    <source>
        <dbReference type="ARBA" id="ARBA00022448"/>
    </source>
</evidence>
<evidence type="ECO:0000256" key="7">
    <source>
        <dbReference type="RuleBase" id="RU363032"/>
    </source>
</evidence>
<dbReference type="Proteomes" id="UP000199542">
    <property type="component" value="Unassembled WGS sequence"/>
</dbReference>
<reference evidence="9 10" key="1">
    <citation type="submission" date="2016-10" db="EMBL/GenBank/DDBJ databases">
        <authorList>
            <person name="de Groot N.N."/>
        </authorList>
    </citation>
    <scope>NUCLEOTIDE SEQUENCE [LARGE SCALE GENOMIC DNA]</scope>
    <source>
        <strain evidence="9 10">CGMCC 1.3401</strain>
    </source>
</reference>
<comment type="similarity">
    <text evidence="7">Belongs to the binding-protein-dependent transport system permease family.</text>
</comment>
<dbReference type="PANTHER" id="PTHR43005:SF2">
    <property type="entry name" value="INTEGRAL MEMBRANE SUGAR TRANSPORT PROTEIN"/>
    <property type="match status" value="1"/>
</dbReference>
<feature type="transmembrane region" description="Helical" evidence="7">
    <location>
        <begin position="163"/>
        <end position="186"/>
    </location>
</feature>
<evidence type="ECO:0000256" key="1">
    <source>
        <dbReference type="ARBA" id="ARBA00004651"/>
    </source>
</evidence>
<dbReference type="PANTHER" id="PTHR43005">
    <property type="entry name" value="BLR7065 PROTEIN"/>
    <property type="match status" value="1"/>
</dbReference>
<accession>A0A1G4SA23</accession>
<keyword evidence="6 7" id="KW-0472">Membrane</keyword>
<keyword evidence="3" id="KW-1003">Cell membrane</keyword>
<evidence type="ECO:0000259" key="8">
    <source>
        <dbReference type="PROSITE" id="PS50928"/>
    </source>
</evidence>
<comment type="subcellular location">
    <subcellularLocation>
        <location evidence="1 7">Cell membrane</location>
        <topology evidence="1 7">Multi-pass membrane protein</topology>
    </subcellularLocation>
</comment>
<feature type="domain" description="ABC transmembrane type-1" evidence="8">
    <location>
        <begin position="72"/>
        <end position="284"/>
    </location>
</feature>
<protein>
    <submittedName>
        <fullName evidence="9">Trehalose/maltose transport system permease protein</fullName>
    </submittedName>
</protein>
<keyword evidence="4 7" id="KW-0812">Transmembrane</keyword>